<dbReference type="Proteomes" id="UP000092932">
    <property type="component" value="Chromosome"/>
</dbReference>
<dbReference type="Gene3D" id="3.40.50.300">
    <property type="entry name" value="P-loop containing nucleotide triphosphate hydrolases"/>
    <property type="match status" value="1"/>
</dbReference>
<evidence type="ECO:0000313" key="3">
    <source>
        <dbReference type="Proteomes" id="UP000092932"/>
    </source>
</evidence>
<feature type="domain" description="NadR/Ttd14 AAA" evidence="1">
    <location>
        <begin position="13"/>
        <end position="166"/>
    </location>
</feature>
<reference evidence="2 3" key="1">
    <citation type="submission" date="2016-07" db="EMBL/GenBank/DDBJ databases">
        <title>Complete genome sequence of Altererythrobacter dongtanensis KCTC 22672, a type strain with esterase isolated from tidal flat.</title>
        <authorList>
            <person name="Cheng H."/>
            <person name="Wu Y.-H."/>
            <person name="Zhou P."/>
            <person name="Huo Y.-Y."/>
            <person name="Wang C.-S."/>
            <person name="Xu X.-W."/>
        </authorList>
    </citation>
    <scope>NUCLEOTIDE SEQUENCE [LARGE SCALE GENOMIC DNA]</scope>
    <source>
        <strain evidence="2 3">KCTC 22672</strain>
    </source>
</reference>
<dbReference type="InterPro" id="IPR052735">
    <property type="entry name" value="NAD_biosynth-regulator"/>
</dbReference>
<evidence type="ECO:0000313" key="2">
    <source>
        <dbReference type="EMBL" id="ANY19300.1"/>
    </source>
</evidence>
<accession>A0A1B2AAW2</accession>
<organism evidence="2 3">
    <name type="scientific">Tsuneonella dongtanensis</name>
    <dbReference type="NCBI Taxonomy" id="692370"/>
    <lineage>
        <taxon>Bacteria</taxon>
        <taxon>Pseudomonadati</taxon>
        <taxon>Pseudomonadota</taxon>
        <taxon>Alphaproteobacteria</taxon>
        <taxon>Sphingomonadales</taxon>
        <taxon>Erythrobacteraceae</taxon>
        <taxon>Tsuneonella</taxon>
    </lineage>
</organism>
<dbReference type="PANTHER" id="PTHR37512:SF1">
    <property type="entry name" value="NADR_TTD14 AAA DOMAIN-CONTAINING PROTEIN"/>
    <property type="match status" value="1"/>
</dbReference>
<gene>
    <name evidence="2" type="primary">nadR</name>
    <name evidence="2" type="ORF">A6F68_00771</name>
</gene>
<sequence>MDPFDTHGDGMIRVCFHGAESTGKTSLAQVLAEEWNCTLVPEYGRIHAETKGTDFTLEDLKDIAREQDRLMQAACESAPPLVLLDTDPLMTAAWAQMLFGKIPPELLAYDKADLYLLFAPDVPWEFDGTRFFGLPEARADFAALAEDLLVRSGVRFQVIEGTWDEREAEARAAIAGALG</sequence>
<dbReference type="Pfam" id="PF13521">
    <property type="entry name" value="AAA_28"/>
    <property type="match status" value="1"/>
</dbReference>
<dbReference type="PATRIC" id="fig|692370.5.peg.785"/>
<proteinExistence type="predicted"/>
<evidence type="ECO:0000259" key="1">
    <source>
        <dbReference type="Pfam" id="PF13521"/>
    </source>
</evidence>
<dbReference type="EMBL" id="CP016591">
    <property type="protein sequence ID" value="ANY19300.1"/>
    <property type="molecule type" value="Genomic_DNA"/>
</dbReference>
<dbReference type="KEGG" id="ado:A6F68_00771"/>
<dbReference type="PANTHER" id="PTHR37512">
    <property type="entry name" value="TRIFUNCTIONAL NAD BIOSYNTHESIS/REGULATOR PROTEIN NADR"/>
    <property type="match status" value="1"/>
</dbReference>
<dbReference type="InterPro" id="IPR027417">
    <property type="entry name" value="P-loop_NTPase"/>
</dbReference>
<keyword evidence="3" id="KW-1185">Reference proteome</keyword>
<name>A0A1B2AAW2_9SPHN</name>
<protein>
    <submittedName>
        <fullName evidence="2">Trifunctional NAD biosynthesis/regulator protein NadR</fullName>
    </submittedName>
</protein>
<dbReference type="InterPro" id="IPR038727">
    <property type="entry name" value="NadR/Ttd14_AAA_dom"/>
</dbReference>
<dbReference type="AlphaFoldDB" id="A0A1B2AAW2"/>
<dbReference type="SUPFAM" id="SSF52540">
    <property type="entry name" value="P-loop containing nucleoside triphosphate hydrolases"/>
    <property type="match status" value="1"/>
</dbReference>
<dbReference type="STRING" id="692370.A6F68_00771"/>